<dbReference type="InterPro" id="IPR046936">
    <property type="entry name" value="BIM1-like"/>
</dbReference>
<evidence type="ECO:0000256" key="7">
    <source>
        <dbReference type="ARBA" id="ARBA00023288"/>
    </source>
</evidence>
<dbReference type="CDD" id="cd21176">
    <property type="entry name" value="LPMO_auxiliary-like"/>
    <property type="match status" value="1"/>
</dbReference>
<dbReference type="InterPro" id="IPR046530">
    <property type="entry name" value="BIM1-like_dom"/>
</dbReference>
<dbReference type="GO" id="GO:0005886">
    <property type="term" value="C:plasma membrane"/>
    <property type="evidence" value="ECO:0007669"/>
    <property type="project" value="UniProtKB-SubCell"/>
</dbReference>
<name>A0A9P4IVH2_9PEZI</name>
<evidence type="ECO:0000259" key="9">
    <source>
        <dbReference type="Pfam" id="PF20238"/>
    </source>
</evidence>
<evidence type="ECO:0000256" key="3">
    <source>
        <dbReference type="ARBA" id="ARBA00022622"/>
    </source>
</evidence>
<keyword evidence="3" id="KW-0336">GPI-anchor</keyword>
<feature type="chain" id="PRO_5040477898" description="Copper acquisition factor BIM1-like domain-containing protein" evidence="8">
    <location>
        <begin position="17"/>
        <end position="222"/>
    </location>
</feature>
<dbReference type="Proteomes" id="UP000799439">
    <property type="component" value="Unassembled WGS sequence"/>
</dbReference>
<dbReference type="OrthoDB" id="2146436at2759"/>
<evidence type="ECO:0000256" key="6">
    <source>
        <dbReference type="ARBA" id="ARBA00023180"/>
    </source>
</evidence>
<evidence type="ECO:0000256" key="8">
    <source>
        <dbReference type="SAM" id="SignalP"/>
    </source>
</evidence>
<keyword evidence="4 8" id="KW-0732">Signal</keyword>
<keyword evidence="7" id="KW-0449">Lipoprotein</keyword>
<dbReference type="PANTHER" id="PTHR34992:SF1">
    <property type="entry name" value="COPPER ACQUISITION FACTOR BIM1-LIKE DOMAIN-CONTAINING PROTEIN"/>
    <property type="match status" value="1"/>
</dbReference>
<evidence type="ECO:0000256" key="4">
    <source>
        <dbReference type="ARBA" id="ARBA00022729"/>
    </source>
</evidence>
<keyword evidence="2" id="KW-1003">Cell membrane</keyword>
<proteinExistence type="predicted"/>
<gene>
    <name evidence="10" type="ORF">K461DRAFT_281909</name>
</gene>
<evidence type="ECO:0000256" key="5">
    <source>
        <dbReference type="ARBA" id="ARBA00023136"/>
    </source>
</evidence>
<reference evidence="10" key="1">
    <citation type="journal article" date="2020" name="Stud. Mycol.">
        <title>101 Dothideomycetes genomes: a test case for predicting lifestyles and emergence of pathogens.</title>
        <authorList>
            <person name="Haridas S."/>
            <person name="Albert R."/>
            <person name="Binder M."/>
            <person name="Bloem J."/>
            <person name="Labutti K."/>
            <person name="Salamov A."/>
            <person name="Andreopoulos B."/>
            <person name="Baker S."/>
            <person name="Barry K."/>
            <person name="Bills G."/>
            <person name="Bluhm B."/>
            <person name="Cannon C."/>
            <person name="Castanera R."/>
            <person name="Culley D."/>
            <person name="Daum C."/>
            <person name="Ezra D."/>
            <person name="Gonzalez J."/>
            <person name="Henrissat B."/>
            <person name="Kuo A."/>
            <person name="Liang C."/>
            <person name="Lipzen A."/>
            <person name="Lutzoni F."/>
            <person name="Magnuson J."/>
            <person name="Mondo S."/>
            <person name="Nolan M."/>
            <person name="Ohm R."/>
            <person name="Pangilinan J."/>
            <person name="Park H.-J."/>
            <person name="Ramirez L."/>
            <person name="Alfaro M."/>
            <person name="Sun H."/>
            <person name="Tritt A."/>
            <person name="Yoshinaga Y."/>
            <person name="Zwiers L.-H."/>
            <person name="Turgeon B."/>
            <person name="Goodwin S."/>
            <person name="Spatafora J."/>
            <person name="Crous P."/>
            <person name="Grigoriev I."/>
        </authorList>
    </citation>
    <scope>NUCLEOTIDE SEQUENCE</scope>
    <source>
        <strain evidence="10">CBS 260.36</strain>
    </source>
</reference>
<sequence length="222" mass="23189">MKSFALLSCIVPLASAHWKITYPQQRQFDNEETMTQFPCGGINSVSTNRTMFPINGAPIQIVSEHTSYNIEVLLAIGNDPGSAFNTIVVPTFSEFGPNNICLGAGAIQWPKDLNITEGMNATLQIQTNGDGTGGLYNCADITFTNTMLSTADYNTNCQNSTGVTTKALQGSFTNANQTYDKSATASSSGSAASATSSKGAAPRNSASWGLAAAVIGAGAFAF</sequence>
<dbReference type="AlphaFoldDB" id="A0A9P4IVH2"/>
<evidence type="ECO:0000256" key="2">
    <source>
        <dbReference type="ARBA" id="ARBA00022475"/>
    </source>
</evidence>
<protein>
    <recommendedName>
        <fullName evidence="9">Copper acquisition factor BIM1-like domain-containing protein</fullName>
    </recommendedName>
</protein>
<accession>A0A9P4IVH2</accession>
<dbReference type="GO" id="GO:0098552">
    <property type="term" value="C:side of membrane"/>
    <property type="evidence" value="ECO:0007669"/>
    <property type="project" value="UniProtKB-KW"/>
</dbReference>
<feature type="domain" description="Copper acquisition factor BIM1-like" evidence="9">
    <location>
        <begin position="15"/>
        <end position="162"/>
    </location>
</feature>
<dbReference type="Pfam" id="PF20238">
    <property type="entry name" value="BIM1-like_dom"/>
    <property type="match status" value="1"/>
</dbReference>
<feature type="signal peptide" evidence="8">
    <location>
        <begin position="1"/>
        <end position="16"/>
    </location>
</feature>
<keyword evidence="6" id="KW-0325">Glycoprotein</keyword>
<evidence type="ECO:0000313" key="11">
    <source>
        <dbReference type="Proteomes" id="UP000799439"/>
    </source>
</evidence>
<dbReference type="PANTHER" id="PTHR34992">
    <property type="entry name" value="HYPHAL ANASTAMOSIS-7 PROTEIN"/>
    <property type="match status" value="1"/>
</dbReference>
<organism evidence="10 11">
    <name type="scientific">Myriangium duriaei CBS 260.36</name>
    <dbReference type="NCBI Taxonomy" id="1168546"/>
    <lineage>
        <taxon>Eukaryota</taxon>
        <taxon>Fungi</taxon>
        <taxon>Dikarya</taxon>
        <taxon>Ascomycota</taxon>
        <taxon>Pezizomycotina</taxon>
        <taxon>Dothideomycetes</taxon>
        <taxon>Dothideomycetidae</taxon>
        <taxon>Myriangiales</taxon>
        <taxon>Myriangiaceae</taxon>
        <taxon>Myriangium</taxon>
    </lineage>
</organism>
<dbReference type="EMBL" id="ML996091">
    <property type="protein sequence ID" value="KAF2149529.1"/>
    <property type="molecule type" value="Genomic_DNA"/>
</dbReference>
<keyword evidence="5" id="KW-0472">Membrane</keyword>
<comment type="subcellular location">
    <subcellularLocation>
        <location evidence="1">Cell membrane</location>
        <topology evidence="1">Lipid-anchor</topology>
        <topology evidence="1">GPI-anchor</topology>
    </subcellularLocation>
</comment>
<evidence type="ECO:0000313" key="10">
    <source>
        <dbReference type="EMBL" id="KAF2149529.1"/>
    </source>
</evidence>
<evidence type="ECO:0000256" key="1">
    <source>
        <dbReference type="ARBA" id="ARBA00004609"/>
    </source>
</evidence>
<keyword evidence="11" id="KW-1185">Reference proteome</keyword>
<comment type="caution">
    <text evidence="10">The sequence shown here is derived from an EMBL/GenBank/DDBJ whole genome shotgun (WGS) entry which is preliminary data.</text>
</comment>